<dbReference type="Proteomes" id="UP001189792">
    <property type="component" value="Unassembled WGS sequence"/>
</dbReference>
<gene>
    <name evidence="1" type="ORF">R77564_03733</name>
</gene>
<protein>
    <submittedName>
        <fullName evidence="1">Uncharacterized protein</fullName>
    </submittedName>
</protein>
<dbReference type="InterPro" id="IPR054044">
    <property type="entry name" value="PFIN"/>
</dbReference>
<reference evidence="1 2" key="1">
    <citation type="submission" date="2023-07" db="EMBL/GenBank/DDBJ databases">
        <authorList>
            <person name="Peeters C."/>
        </authorList>
    </citation>
    <scope>NUCLEOTIDE SEQUENCE [LARGE SCALE GENOMIC DNA]</scope>
    <source>
        <strain evidence="1 2">LMG 32965</strain>
    </source>
</reference>
<dbReference type="EMBL" id="CAUDLI010000008">
    <property type="protein sequence ID" value="CAJ0893690.1"/>
    <property type="molecule type" value="Genomic_DNA"/>
</dbReference>
<name>A0ABM9L0F2_9RALS</name>
<accession>A0ABM9L0F2</accession>
<evidence type="ECO:0000313" key="1">
    <source>
        <dbReference type="EMBL" id="CAJ0893690.1"/>
    </source>
</evidence>
<comment type="caution">
    <text evidence="1">The sequence shown here is derived from an EMBL/GenBank/DDBJ whole genome shotgun (WGS) entry which is preliminary data.</text>
</comment>
<evidence type="ECO:0000313" key="2">
    <source>
        <dbReference type="Proteomes" id="UP001189792"/>
    </source>
</evidence>
<organism evidence="1 2">
    <name type="scientific">Ralstonia flatus</name>
    <dbReference type="NCBI Taxonomy" id="3058601"/>
    <lineage>
        <taxon>Bacteria</taxon>
        <taxon>Pseudomonadati</taxon>
        <taxon>Pseudomonadota</taxon>
        <taxon>Betaproteobacteria</taxon>
        <taxon>Burkholderiales</taxon>
        <taxon>Burkholderiaceae</taxon>
        <taxon>Ralstonia</taxon>
    </lineage>
</organism>
<dbReference type="Pfam" id="PF22162">
    <property type="entry name" value="PFIN"/>
    <property type="match status" value="1"/>
</dbReference>
<proteinExistence type="predicted"/>
<sequence length="85" mass="9637">MPRVTVGRQRRHAPIGLMIANTEAVIRWTDGEHRVRYMALAGATELPVEVKLSEAEQLERHSGSLFKLDSASLLTHYHFIRLMIG</sequence>
<keyword evidence="2" id="KW-1185">Reference proteome</keyword>